<comment type="caution">
    <text evidence="4">The sequence shown here is derived from an EMBL/GenBank/DDBJ whole genome shotgun (WGS) entry which is preliminary data.</text>
</comment>
<dbReference type="PANTHER" id="PTHR16943:SF8">
    <property type="entry name" value="2-METHYLCITRATE DEHYDRATASE"/>
    <property type="match status" value="1"/>
</dbReference>
<dbReference type="InterPro" id="IPR042188">
    <property type="entry name" value="MmgE/PrpD_sf_2"/>
</dbReference>
<dbReference type="PANTHER" id="PTHR16943">
    <property type="entry name" value="2-METHYLCITRATE DEHYDRATASE-RELATED"/>
    <property type="match status" value="1"/>
</dbReference>
<organism evidence="4 5">
    <name type="scientific">Leucobacter komagatae</name>
    <dbReference type="NCBI Taxonomy" id="55969"/>
    <lineage>
        <taxon>Bacteria</taxon>
        <taxon>Bacillati</taxon>
        <taxon>Actinomycetota</taxon>
        <taxon>Actinomycetes</taxon>
        <taxon>Micrococcales</taxon>
        <taxon>Microbacteriaceae</taxon>
        <taxon>Leucobacter</taxon>
    </lineage>
</organism>
<protein>
    <submittedName>
        <fullName evidence="4">2-methylcitrate dehydratase PrpD</fullName>
    </submittedName>
</protein>
<dbReference type="GO" id="GO:0016829">
    <property type="term" value="F:lyase activity"/>
    <property type="evidence" value="ECO:0007669"/>
    <property type="project" value="InterPro"/>
</dbReference>
<dbReference type="Pfam" id="PF19305">
    <property type="entry name" value="MmgE_PrpD_C"/>
    <property type="match status" value="1"/>
</dbReference>
<name>A0A542Y6E9_9MICO</name>
<comment type="similarity">
    <text evidence="1">Belongs to the PrpD family.</text>
</comment>
<evidence type="ECO:0000259" key="2">
    <source>
        <dbReference type="Pfam" id="PF03972"/>
    </source>
</evidence>
<dbReference type="SUPFAM" id="SSF103378">
    <property type="entry name" value="2-methylcitrate dehydratase PrpD"/>
    <property type="match status" value="1"/>
</dbReference>
<dbReference type="Gene3D" id="3.30.1330.120">
    <property type="entry name" value="2-methylcitrate dehydratase PrpD"/>
    <property type="match status" value="1"/>
</dbReference>
<dbReference type="InterPro" id="IPR045336">
    <property type="entry name" value="MmgE_PrpD_N"/>
</dbReference>
<dbReference type="Gene3D" id="1.10.4100.10">
    <property type="entry name" value="2-methylcitrate dehydratase PrpD"/>
    <property type="match status" value="1"/>
</dbReference>
<dbReference type="InterPro" id="IPR036148">
    <property type="entry name" value="MmgE/PrpD_sf"/>
</dbReference>
<dbReference type="Proteomes" id="UP000319094">
    <property type="component" value="Unassembled WGS sequence"/>
</dbReference>
<evidence type="ECO:0000259" key="3">
    <source>
        <dbReference type="Pfam" id="PF19305"/>
    </source>
</evidence>
<dbReference type="InterPro" id="IPR005656">
    <property type="entry name" value="MmgE_PrpD"/>
</dbReference>
<dbReference type="AlphaFoldDB" id="A0A542Y6E9"/>
<dbReference type="EMBL" id="VFON01000001">
    <property type="protein sequence ID" value="TQL43604.1"/>
    <property type="molecule type" value="Genomic_DNA"/>
</dbReference>
<dbReference type="RefSeq" id="WP_170219669.1">
    <property type="nucleotide sequence ID" value="NZ_BAAAUY010000017.1"/>
</dbReference>
<evidence type="ECO:0000313" key="4">
    <source>
        <dbReference type="EMBL" id="TQL43604.1"/>
    </source>
</evidence>
<accession>A0A542Y6E9</accession>
<keyword evidence="5" id="KW-1185">Reference proteome</keyword>
<evidence type="ECO:0000256" key="1">
    <source>
        <dbReference type="ARBA" id="ARBA00006174"/>
    </source>
</evidence>
<reference evidence="4 5" key="1">
    <citation type="submission" date="2019-06" db="EMBL/GenBank/DDBJ databases">
        <title>Sequencing the genomes of 1000 actinobacteria strains.</title>
        <authorList>
            <person name="Klenk H.-P."/>
        </authorList>
    </citation>
    <scope>NUCLEOTIDE SEQUENCE [LARGE SCALE GENOMIC DNA]</scope>
    <source>
        <strain evidence="4 5">DSM 8803</strain>
    </source>
</reference>
<evidence type="ECO:0000313" key="5">
    <source>
        <dbReference type="Proteomes" id="UP000319094"/>
    </source>
</evidence>
<proteinExistence type="inferred from homology"/>
<dbReference type="InterPro" id="IPR045337">
    <property type="entry name" value="MmgE_PrpD_C"/>
</dbReference>
<gene>
    <name evidence="4" type="ORF">FB468_1631</name>
</gene>
<feature type="domain" description="MmgE/PrpD N-terminal" evidence="2">
    <location>
        <begin position="5"/>
        <end position="236"/>
    </location>
</feature>
<sequence>MTALERIAEWVTSNPPVTAARRAAATDAFVDTLACMVAGASDVSTLGAIAVASHADPRESAMCVDGAMRAPSSAALINGTAAHALDLDDNFIGAATHASAVLVPALLAAARQAGADGAALLDSYLVGLQVQREIGREIAAKHYTAGWHATSTIGQIGGAAAVAHLLGLDATRIVAAMSVAVSTASGLKWQFGTPVKPVHAGFAARSSVEAALFAQAGVAGRSDVLEGERGFAALYGAPHADWPTAPIDTSVAHAIEQPGLFPKLYPCCGSTHLAIDAVLDLLREHSFAAADVAEIVVTVLRPNAANLPYTHPENPTQARFSMQYALISALESGTVSMADFEPATVRERRTHPLLDRISVRTWSEKAERIMLDQGRTPHRVELTLTNGRKLDRQREVARGAVSEPFAPWEKRRKFTSLSGLSDAHYDAALRLAASPNIDAIERLLAAAIRLRNGAGE</sequence>
<feature type="domain" description="MmgE/PrpD C-terminal" evidence="3">
    <location>
        <begin position="265"/>
        <end position="419"/>
    </location>
</feature>
<dbReference type="Pfam" id="PF03972">
    <property type="entry name" value="MmgE_PrpD_N"/>
    <property type="match status" value="1"/>
</dbReference>
<dbReference type="InterPro" id="IPR042183">
    <property type="entry name" value="MmgE/PrpD_sf_1"/>
</dbReference>